<dbReference type="PROSITE" id="PS01124">
    <property type="entry name" value="HTH_ARAC_FAMILY_2"/>
    <property type="match status" value="1"/>
</dbReference>
<dbReference type="InterPro" id="IPR001789">
    <property type="entry name" value="Sig_transdc_resp-reg_receiver"/>
</dbReference>
<gene>
    <name evidence="7" type="ORF">DQG23_15955</name>
</gene>
<evidence type="ECO:0000256" key="4">
    <source>
        <dbReference type="PROSITE-ProRule" id="PRU00169"/>
    </source>
</evidence>
<dbReference type="SMART" id="SM00448">
    <property type="entry name" value="REC"/>
    <property type="match status" value="1"/>
</dbReference>
<dbReference type="OrthoDB" id="1769137at2"/>
<dbReference type="PROSITE" id="PS50110">
    <property type="entry name" value="RESPONSE_REGULATORY"/>
    <property type="match status" value="1"/>
</dbReference>
<keyword evidence="2" id="KW-0238">DNA-binding</keyword>
<dbReference type="GO" id="GO:0000160">
    <property type="term" value="P:phosphorelay signal transduction system"/>
    <property type="evidence" value="ECO:0007669"/>
    <property type="project" value="InterPro"/>
</dbReference>
<evidence type="ECO:0000259" key="5">
    <source>
        <dbReference type="PROSITE" id="PS01124"/>
    </source>
</evidence>
<dbReference type="Proteomes" id="UP000250369">
    <property type="component" value="Unassembled WGS sequence"/>
</dbReference>
<dbReference type="GO" id="GO:0043565">
    <property type="term" value="F:sequence-specific DNA binding"/>
    <property type="evidence" value="ECO:0007669"/>
    <property type="project" value="InterPro"/>
</dbReference>
<feature type="modified residue" description="4-aspartylphosphate" evidence="4">
    <location>
        <position position="55"/>
    </location>
</feature>
<reference evidence="7 8" key="1">
    <citation type="journal article" date="2009" name="Int. J. Syst. Evol. Microbiol.">
        <title>Paenibacillus contaminans sp. nov., isolated from a contaminated laboratory plate.</title>
        <authorList>
            <person name="Chou J.H."/>
            <person name="Lee J.H."/>
            <person name="Lin M.C."/>
            <person name="Chang P.S."/>
            <person name="Arun A.B."/>
            <person name="Young C.C."/>
            <person name="Chen W.M."/>
        </authorList>
    </citation>
    <scope>NUCLEOTIDE SEQUENCE [LARGE SCALE GENOMIC DNA]</scope>
    <source>
        <strain evidence="7 8">CKOBP-6</strain>
    </source>
</reference>
<evidence type="ECO:0000256" key="3">
    <source>
        <dbReference type="ARBA" id="ARBA00023163"/>
    </source>
</evidence>
<dbReference type="SUPFAM" id="SSF46689">
    <property type="entry name" value="Homeodomain-like"/>
    <property type="match status" value="1"/>
</dbReference>
<evidence type="ECO:0000313" key="7">
    <source>
        <dbReference type="EMBL" id="RAV20455.1"/>
    </source>
</evidence>
<dbReference type="CDD" id="cd17536">
    <property type="entry name" value="REC_YesN-like"/>
    <property type="match status" value="1"/>
</dbReference>
<comment type="caution">
    <text evidence="7">The sequence shown here is derived from an EMBL/GenBank/DDBJ whole genome shotgun (WGS) entry which is preliminary data.</text>
</comment>
<dbReference type="PROSITE" id="PS00041">
    <property type="entry name" value="HTH_ARAC_FAMILY_1"/>
    <property type="match status" value="1"/>
</dbReference>
<dbReference type="Pfam" id="PF12833">
    <property type="entry name" value="HTH_18"/>
    <property type="match status" value="1"/>
</dbReference>
<keyword evidence="8" id="KW-1185">Reference proteome</keyword>
<keyword evidence="4" id="KW-0597">Phosphoprotein</keyword>
<dbReference type="SUPFAM" id="SSF52172">
    <property type="entry name" value="CheY-like"/>
    <property type="match status" value="1"/>
</dbReference>
<dbReference type="InterPro" id="IPR011006">
    <property type="entry name" value="CheY-like_superfamily"/>
</dbReference>
<dbReference type="RefSeq" id="WP_113031852.1">
    <property type="nucleotide sequence ID" value="NZ_QMFB01000008.1"/>
</dbReference>
<dbReference type="PANTHER" id="PTHR43280">
    <property type="entry name" value="ARAC-FAMILY TRANSCRIPTIONAL REGULATOR"/>
    <property type="match status" value="1"/>
</dbReference>
<sequence length="350" mass="40752">MINAIVVEDEYFVRVGFIAAMPWEQFDIRIVGEAGNGKKAIELLEQMEVDLVITDLAMPVMNGFDLMRHVREHYPNVHLVVLTCHEDFKYIQDAMRCGALDYIVKTEIEGDNMQESLRRILQNIRKISGANRSSAAESVEWDEEDERRLQRHASNWLPLHWVASEAEYADLCGQLEDINPPIPALRQTLLDLLAEWNRKAEVFQLREWTKKAERIQSWDDWESFIADFRLLLRQSMPIAKYPEDVIVRILQAKETMESEMDAKISQSYFAIELKMSRGYFGKAFKDIVGEQFNDYLKALRIARAKELLARTAKPIAAIAEECGFLDHRYFSRQFREETGLLPSEFRSRPL</sequence>
<evidence type="ECO:0000313" key="8">
    <source>
        <dbReference type="Proteomes" id="UP000250369"/>
    </source>
</evidence>
<dbReference type="GO" id="GO:0003700">
    <property type="term" value="F:DNA-binding transcription factor activity"/>
    <property type="evidence" value="ECO:0007669"/>
    <property type="project" value="InterPro"/>
</dbReference>
<evidence type="ECO:0000256" key="1">
    <source>
        <dbReference type="ARBA" id="ARBA00023015"/>
    </source>
</evidence>
<dbReference type="SMART" id="SM00342">
    <property type="entry name" value="HTH_ARAC"/>
    <property type="match status" value="1"/>
</dbReference>
<dbReference type="InterPro" id="IPR009057">
    <property type="entry name" value="Homeodomain-like_sf"/>
</dbReference>
<dbReference type="PANTHER" id="PTHR43280:SF28">
    <property type="entry name" value="HTH-TYPE TRANSCRIPTIONAL ACTIVATOR RHAS"/>
    <property type="match status" value="1"/>
</dbReference>
<dbReference type="InterPro" id="IPR018060">
    <property type="entry name" value="HTH_AraC"/>
</dbReference>
<evidence type="ECO:0008006" key="9">
    <source>
        <dbReference type="Google" id="ProtNLM"/>
    </source>
</evidence>
<feature type="domain" description="HTH araC/xylS-type" evidence="5">
    <location>
        <begin position="250"/>
        <end position="348"/>
    </location>
</feature>
<accession>A0A329MKX4</accession>
<name>A0A329MKX4_9BACL</name>
<dbReference type="PRINTS" id="PR00032">
    <property type="entry name" value="HTHARAC"/>
</dbReference>
<dbReference type="Gene3D" id="1.10.10.60">
    <property type="entry name" value="Homeodomain-like"/>
    <property type="match status" value="2"/>
</dbReference>
<dbReference type="Pfam" id="PF00072">
    <property type="entry name" value="Response_reg"/>
    <property type="match status" value="1"/>
</dbReference>
<proteinExistence type="predicted"/>
<keyword evidence="3" id="KW-0804">Transcription</keyword>
<dbReference type="InterPro" id="IPR018062">
    <property type="entry name" value="HTH_AraC-typ_CS"/>
</dbReference>
<keyword evidence="1" id="KW-0805">Transcription regulation</keyword>
<protein>
    <recommendedName>
        <fullName evidence="9">DNA-binding response regulator</fullName>
    </recommendedName>
</protein>
<dbReference type="EMBL" id="QMFB01000008">
    <property type="protein sequence ID" value="RAV20455.1"/>
    <property type="molecule type" value="Genomic_DNA"/>
</dbReference>
<feature type="domain" description="Response regulatory" evidence="6">
    <location>
        <begin position="3"/>
        <end position="120"/>
    </location>
</feature>
<dbReference type="Gene3D" id="3.40.50.2300">
    <property type="match status" value="1"/>
</dbReference>
<evidence type="ECO:0000259" key="6">
    <source>
        <dbReference type="PROSITE" id="PS50110"/>
    </source>
</evidence>
<organism evidence="7 8">
    <name type="scientific">Paenibacillus contaminans</name>
    <dbReference type="NCBI Taxonomy" id="450362"/>
    <lineage>
        <taxon>Bacteria</taxon>
        <taxon>Bacillati</taxon>
        <taxon>Bacillota</taxon>
        <taxon>Bacilli</taxon>
        <taxon>Bacillales</taxon>
        <taxon>Paenibacillaceae</taxon>
        <taxon>Paenibacillus</taxon>
    </lineage>
</organism>
<dbReference type="InterPro" id="IPR020449">
    <property type="entry name" value="Tscrpt_reg_AraC-type_HTH"/>
</dbReference>
<dbReference type="AlphaFoldDB" id="A0A329MKX4"/>
<evidence type="ECO:0000256" key="2">
    <source>
        <dbReference type="ARBA" id="ARBA00023125"/>
    </source>
</evidence>